<dbReference type="GO" id="GO:0016020">
    <property type="term" value="C:membrane"/>
    <property type="evidence" value="ECO:0007669"/>
    <property type="project" value="InterPro"/>
</dbReference>
<dbReference type="NCBIfam" id="NF008528">
    <property type="entry name" value="PRK11463.1-2"/>
    <property type="match status" value="1"/>
</dbReference>
<dbReference type="AlphaFoldDB" id="A0A0U1DI83"/>
<reference evidence="2" key="1">
    <citation type="submission" date="2015-03" db="EMBL/GenBank/DDBJ databases">
        <authorList>
            <person name="Urmite Genomes"/>
        </authorList>
    </citation>
    <scope>NUCLEOTIDE SEQUENCE [LARGE SCALE GENOMIC DNA]</scope>
    <source>
        <strain evidence="2">CSUR P1344</strain>
    </source>
</reference>
<dbReference type="EMBL" id="CTEC01000002">
    <property type="protein sequence ID" value="CQD17057.1"/>
    <property type="molecule type" value="Genomic_DNA"/>
</dbReference>
<dbReference type="InterPro" id="IPR007313">
    <property type="entry name" value="FxsA"/>
</dbReference>
<accession>A0A0U1DI83</accession>
<name>A0A0U1DI83_9MYCO</name>
<protein>
    <submittedName>
        <fullName evidence="1">FxsA</fullName>
    </submittedName>
</protein>
<dbReference type="PANTHER" id="PTHR35335:SF1">
    <property type="entry name" value="UPF0716 PROTEIN FXSA"/>
    <property type="match status" value="1"/>
</dbReference>
<gene>
    <name evidence="1" type="ORF">BN000_03666</name>
</gene>
<dbReference type="OrthoDB" id="4641426at2"/>
<dbReference type="PANTHER" id="PTHR35335">
    <property type="entry name" value="UPF0716 PROTEIN FXSA"/>
    <property type="match status" value="1"/>
</dbReference>
<keyword evidence="2" id="KW-1185">Reference proteome</keyword>
<proteinExistence type="predicted"/>
<sequence length="181" mass="18878">MLSRLFLVYAVVELAAITALVATIGWGWTLLVLLGSFVLGWGLLVPMTGSHLLRQIGHLRSGLAERRAAVRDGTLVTLGALLVVIPGPVTTVSGLLLLVPPIRSAVGPGLAALAMRGLRRRVPLLADTALFGAGERQGAAAGDGSLDGYIDGEVVDVRDIRPPALPNEPVRGGFPGRPAWD</sequence>
<dbReference type="Pfam" id="PF04186">
    <property type="entry name" value="FxsA"/>
    <property type="match status" value="1"/>
</dbReference>
<organism evidence="1 2">
    <name type="scientific">Mycobacterium europaeum</name>
    <dbReference type="NCBI Taxonomy" id="761804"/>
    <lineage>
        <taxon>Bacteria</taxon>
        <taxon>Bacillati</taxon>
        <taxon>Actinomycetota</taxon>
        <taxon>Actinomycetes</taxon>
        <taxon>Mycobacteriales</taxon>
        <taxon>Mycobacteriaceae</taxon>
        <taxon>Mycobacterium</taxon>
        <taxon>Mycobacterium simiae complex</taxon>
    </lineage>
</organism>
<dbReference type="RefSeq" id="WP_085239858.1">
    <property type="nucleotide sequence ID" value="NZ_CTEC01000002.1"/>
</dbReference>
<evidence type="ECO:0000313" key="2">
    <source>
        <dbReference type="Proteomes" id="UP000199601"/>
    </source>
</evidence>
<dbReference type="STRING" id="761804.BN000_03666"/>
<evidence type="ECO:0000313" key="1">
    <source>
        <dbReference type="EMBL" id="CQD17057.1"/>
    </source>
</evidence>
<dbReference type="Proteomes" id="UP000199601">
    <property type="component" value="Unassembled WGS sequence"/>
</dbReference>